<accession>Q6ALT5</accession>
<reference evidence="3" key="1">
    <citation type="journal article" date="2004" name="Environ. Microbiol.">
        <title>The genome of Desulfotalea psychrophila, a sulfate-reducing bacterium from permanently cold Arctic sediments.</title>
        <authorList>
            <person name="Rabus R."/>
            <person name="Ruepp A."/>
            <person name="Frickey T."/>
            <person name="Rattei T."/>
            <person name="Fartmann B."/>
            <person name="Stark M."/>
            <person name="Bauer M."/>
            <person name="Zibat A."/>
            <person name="Lombardot T."/>
            <person name="Becker I."/>
            <person name="Amann J."/>
            <person name="Gellner K."/>
            <person name="Teeling H."/>
            <person name="Leuschner W.D."/>
            <person name="Gloeckner F.-O."/>
            <person name="Lupas A.N."/>
            <person name="Amann R."/>
            <person name="Klenk H.-P."/>
        </authorList>
    </citation>
    <scope>NUCLEOTIDE SEQUENCE [LARGE SCALE GENOMIC DNA]</scope>
    <source>
        <strain evidence="3">DSM 12343 / LSv54</strain>
    </source>
</reference>
<sequence length="161" mass="16573">MKIFKIFLLTVMMVIALKEAVLAADVGTQVMTFTFQPINEIMVSEEPSLAISSSAIVGQEPSPVTDSSAIYAISTNATNKKITAHLDTALPSYLTLTVNAAAPSDSGTSLGDVNLSTSTSALVTGVGTEAVSSLTITYTLSATVQANVVATGIPVIFTLAD</sequence>
<gene>
    <name evidence="2" type="ordered locus">DP1961</name>
</gene>
<evidence type="ECO:0000313" key="2">
    <source>
        <dbReference type="EMBL" id="CAG36690.1"/>
    </source>
</evidence>
<evidence type="ECO:0000313" key="3">
    <source>
        <dbReference type="Proteomes" id="UP000000602"/>
    </source>
</evidence>
<feature type="chain" id="PRO_5004271554" evidence="1">
    <location>
        <begin position="24"/>
        <end position="161"/>
    </location>
</feature>
<proteinExistence type="predicted"/>
<evidence type="ECO:0000256" key="1">
    <source>
        <dbReference type="SAM" id="SignalP"/>
    </source>
</evidence>
<dbReference type="STRING" id="177439.DP1961"/>
<dbReference type="HOGENOM" id="CLU_1641062_0_0_7"/>
<dbReference type="Proteomes" id="UP000000602">
    <property type="component" value="Chromosome"/>
</dbReference>
<protein>
    <submittedName>
        <fullName evidence="2">Uncharacterized protein</fullName>
    </submittedName>
</protein>
<dbReference type="eggNOG" id="ENOG50337RN">
    <property type="taxonomic scope" value="Bacteria"/>
</dbReference>
<dbReference type="RefSeq" id="WP_011189202.1">
    <property type="nucleotide sequence ID" value="NC_006138.1"/>
</dbReference>
<dbReference type="EMBL" id="CR522870">
    <property type="protein sequence ID" value="CAG36690.1"/>
    <property type="molecule type" value="Genomic_DNA"/>
</dbReference>
<name>Q6ALT5_DESPS</name>
<feature type="signal peptide" evidence="1">
    <location>
        <begin position="1"/>
        <end position="23"/>
    </location>
</feature>
<keyword evidence="3" id="KW-1185">Reference proteome</keyword>
<dbReference type="AlphaFoldDB" id="Q6ALT5"/>
<organism evidence="2 3">
    <name type="scientific">Desulfotalea psychrophila (strain LSv54 / DSM 12343)</name>
    <dbReference type="NCBI Taxonomy" id="177439"/>
    <lineage>
        <taxon>Bacteria</taxon>
        <taxon>Pseudomonadati</taxon>
        <taxon>Thermodesulfobacteriota</taxon>
        <taxon>Desulfobulbia</taxon>
        <taxon>Desulfobulbales</taxon>
        <taxon>Desulfocapsaceae</taxon>
        <taxon>Desulfotalea</taxon>
    </lineage>
</organism>
<dbReference type="KEGG" id="dps:DP1961"/>
<keyword evidence="1" id="KW-0732">Signal</keyword>